<reference evidence="1 2" key="1">
    <citation type="submission" date="2018-11" db="EMBL/GenBank/DDBJ databases">
        <authorList>
            <consortium name="Pathogen Informatics"/>
        </authorList>
    </citation>
    <scope>NUCLEOTIDE SEQUENCE [LARGE SCALE GENOMIC DNA]</scope>
    <source>
        <strain>Denwood</strain>
        <strain evidence="2">Zambia</strain>
    </source>
</reference>
<accession>A0A183NTR3</accession>
<sequence>MSGIDDRSIQLNGWILFLNFIIQLISTSKINFFNNESCCFNHPAWCSQRSNHHDIPNNDDICSSDFLCKRLSGILNELKNTLMVRLKKKKINLTEEKIVQLKKLCTFIECLCCILEAWMISTHSVGLLNLERLSCLTPSNESSDGARTEDITNMEEGSSKELKQYTFATQDKSVDNTNPTASIISSLLIRLKSITLIEAYQYLCLQFWTDLKPYVKQILQNSSFTSQLSSLRI</sequence>
<dbReference type="Proteomes" id="UP000269396">
    <property type="component" value="Unassembled WGS sequence"/>
</dbReference>
<dbReference type="EMBL" id="UZAL01027066">
    <property type="protein sequence ID" value="VDP28917.1"/>
    <property type="molecule type" value="Genomic_DNA"/>
</dbReference>
<gene>
    <name evidence="1" type="ORF">SMTD_LOCUS5499</name>
</gene>
<proteinExistence type="predicted"/>
<keyword evidence="2" id="KW-1185">Reference proteome</keyword>
<evidence type="ECO:0000313" key="2">
    <source>
        <dbReference type="Proteomes" id="UP000269396"/>
    </source>
</evidence>
<evidence type="ECO:0000313" key="1">
    <source>
        <dbReference type="EMBL" id="VDP28917.1"/>
    </source>
</evidence>
<protein>
    <submittedName>
        <fullName evidence="1">Uncharacterized protein</fullName>
    </submittedName>
</protein>
<dbReference type="AlphaFoldDB" id="A0A183NTR3"/>
<organism evidence="1 2">
    <name type="scientific">Schistosoma mattheei</name>
    <dbReference type="NCBI Taxonomy" id="31246"/>
    <lineage>
        <taxon>Eukaryota</taxon>
        <taxon>Metazoa</taxon>
        <taxon>Spiralia</taxon>
        <taxon>Lophotrochozoa</taxon>
        <taxon>Platyhelminthes</taxon>
        <taxon>Trematoda</taxon>
        <taxon>Digenea</taxon>
        <taxon>Strigeidida</taxon>
        <taxon>Schistosomatoidea</taxon>
        <taxon>Schistosomatidae</taxon>
        <taxon>Schistosoma</taxon>
    </lineage>
</organism>
<name>A0A183NTR3_9TREM</name>